<comment type="subcellular location">
    <subcellularLocation>
        <location evidence="1 8">Cell outer membrane</location>
        <topology evidence="1 8">Multi-pass membrane protein</topology>
    </subcellularLocation>
</comment>
<protein>
    <submittedName>
        <fullName evidence="13">Fe(3+) dicitrate transport protein</fullName>
    </submittedName>
</protein>
<keyword evidence="2 8" id="KW-0813">Transport</keyword>
<keyword evidence="7 8" id="KW-0998">Cell outer membrane</keyword>
<dbReference type="GO" id="GO:0009279">
    <property type="term" value="C:cell outer membrane"/>
    <property type="evidence" value="ECO:0007669"/>
    <property type="project" value="UniProtKB-SubCell"/>
</dbReference>
<keyword evidence="3 8" id="KW-1134">Transmembrane beta strand</keyword>
<dbReference type="Gene3D" id="2.170.130.10">
    <property type="entry name" value="TonB-dependent receptor, plug domain"/>
    <property type="match status" value="1"/>
</dbReference>
<keyword evidence="6 8" id="KW-0472">Membrane</keyword>
<evidence type="ECO:0000313" key="14">
    <source>
        <dbReference type="Proteomes" id="UP000198850"/>
    </source>
</evidence>
<proteinExistence type="inferred from homology"/>
<dbReference type="InterPro" id="IPR012910">
    <property type="entry name" value="Plug_dom"/>
</dbReference>
<dbReference type="Pfam" id="PF00593">
    <property type="entry name" value="TonB_dep_Rec_b-barrel"/>
    <property type="match status" value="1"/>
</dbReference>
<evidence type="ECO:0000256" key="8">
    <source>
        <dbReference type="PROSITE-ProRule" id="PRU01360"/>
    </source>
</evidence>
<evidence type="ECO:0000256" key="5">
    <source>
        <dbReference type="ARBA" id="ARBA00023077"/>
    </source>
</evidence>
<evidence type="ECO:0000313" key="13">
    <source>
        <dbReference type="EMBL" id="SDZ99111.1"/>
    </source>
</evidence>
<evidence type="ECO:0000259" key="11">
    <source>
        <dbReference type="Pfam" id="PF00593"/>
    </source>
</evidence>
<dbReference type="Pfam" id="PF13715">
    <property type="entry name" value="CarbopepD_reg_2"/>
    <property type="match status" value="1"/>
</dbReference>
<gene>
    <name evidence="13" type="ORF">SAMN05443550_101626</name>
</gene>
<dbReference type="InterPro" id="IPR037066">
    <property type="entry name" value="Plug_dom_sf"/>
</dbReference>
<dbReference type="EMBL" id="FNRA01000001">
    <property type="protein sequence ID" value="SDZ99111.1"/>
    <property type="molecule type" value="Genomic_DNA"/>
</dbReference>
<dbReference type="PANTHER" id="PTHR30442:SF0">
    <property type="entry name" value="FE(3+) DICITRATE TRANSPORT PROTEIN FECA"/>
    <property type="match status" value="1"/>
</dbReference>
<evidence type="ECO:0000256" key="10">
    <source>
        <dbReference type="SAM" id="SignalP"/>
    </source>
</evidence>
<dbReference type="RefSeq" id="WP_090555023.1">
    <property type="nucleotide sequence ID" value="NZ_FNRA01000001.1"/>
</dbReference>
<dbReference type="PANTHER" id="PTHR30442">
    <property type="entry name" value="IRON III DICITRATE TRANSPORT PROTEIN FECA"/>
    <property type="match status" value="1"/>
</dbReference>
<dbReference type="STRING" id="425514.SAMN05443550_101626"/>
<evidence type="ECO:0000256" key="1">
    <source>
        <dbReference type="ARBA" id="ARBA00004571"/>
    </source>
</evidence>
<dbReference type="Gene3D" id="2.60.40.1120">
    <property type="entry name" value="Carboxypeptidase-like, regulatory domain"/>
    <property type="match status" value="1"/>
</dbReference>
<feature type="domain" description="TonB-dependent receptor plug" evidence="12">
    <location>
        <begin position="143"/>
        <end position="236"/>
    </location>
</feature>
<dbReference type="Pfam" id="PF07715">
    <property type="entry name" value="Plug"/>
    <property type="match status" value="1"/>
</dbReference>
<dbReference type="Gene3D" id="2.40.170.20">
    <property type="entry name" value="TonB-dependent receptor, beta-barrel domain"/>
    <property type="match status" value="1"/>
</dbReference>
<name>A0A1H3XJK2_9SPHI</name>
<dbReference type="InterPro" id="IPR008969">
    <property type="entry name" value="CarboxyPept-like_regulatory"/>
</dbReference>
<dbReference type="AlphaFoldDB" id="A0A1H3XJK2"/>
<feature type="domain" description="TonB-dependent receptor-like beta-barrel" evidence="11">
    <location>
        <begin position="298"/>
        <end position="779"/>
    </location>
</feature>
<evidence type="ECO:0000256" key="7">
    <source>
        <dbReference type="ARBA" id="ARBA00023237"/>
    </source>
</evidence>
<keyword evidence="5 9" id="KW-0798">TonB box</keyword>
<evidence type="ECO:0000256" key="2">
    <source>
        <dbReference type="ARBA" id="ARBA00022448"/>
    </source>
</evidence>
<dbReference type="GO" id="GO:0033214">
    <property type="term" value="P:siderophore-iron import into cell"/>
    <property type="evidence" value="ECO:0007669"/>
    <property type="project" value="TreeGrafter"/>
</dbReference>
<keyword evidence="4 8" id="KW-0812">Transmembrane</keyword>
<dbReference type="SUPFAM" id="SSF49464">
    <property type="entry name" value="Carboxypeptidase regulatory domain-like"/>
    <property type="match status" value="1"/>
</dbReference>
<evidence type="ECO:0000256" key="6">
    <source>
        <dbReference type="ARBA" id="ARBA00023136"/>
    </source>
</evidence>
<organism evidence="13 14">
    <name type="scientific">Pedobacter hartonius</name>
    <dbReference type="NCBI Taxonomy" id="425514"/>
    <lineage>
        <taxon>Bacteria</taxon>
        <taxon>Pseudomonadati</taxon>
        <taxon>Bacteroidota</taxon>
        <taxon>Sphingobacteriia</taxon>
        <taxon>Sphingobacteriales</taxon>
        <taxon>Sphingobacteriaceae</taxon>
        <taxon>Pedobacter</taxon>
    </lineage>
</organism>
<keyword evidence="14" id="KW-1185">Reference proteome</keyword>
<evidence type="ECO:0000259" key="12">
    <source>
        <dbReference type="Pfam" id="PF07715"/>
    </source>
</evidence>
<comment type="similarity">
    <text evidence="8 9">Belongs to the TonB-dependent receptor family.</text>
</comment>
<feature type="signal peptide" evidence="10">
    <location>
        <begin position="1"/>
        <end position="21"/>
    </location>
</feature>
<dbReference type="InterPro" id="IPR036942">
    <property type="entry name" value="Beta-barrel_TonB_sf"/>
</dbReference>
<dbReference type="PROSITE" id="PS52016">
    <property type="entry name" value="TONB_DEPENDENT_REC_3"/>
    <property type="match status" value="1"/>
</dbReference>
<reference evidence="13 14" key="1">
    <citation type="submission" date="2016-10" db="EMBL/GenBank/DDBJ databases">
        <authorList>
            <person name="de Groot N.N."/>
        </authorList>
    </citation>
    <scope>NUCLEOTIDE SEQUENCE [LARGE SCALE GENOMIC DNA]</scope>
    <source>
        <strain evidence="13 14">DSM 19033</strain>
    </source>
</reference>
<dbReference type="Proteomes" id="UP000198850">
    <property type="component" value="Unassembled WGS sequence"/>
</dbReference>
<evidence type="ECO:0000256" key="4">
    <source>
        <dbReference type="ARBA" id="ARBA00022692"/>
    </source>
</evidence>
<accession>A0A1H3XJK2</accession>
<evidence type="ECO:0000256" key="3">
    <source>
        <dbReference type="ARBA" id="ARBA00022452"/>
    </source>
</evidence>
<dbReference type="SUPFAM" id="SSF56935">
    <property type="entry name" value="Porins"/>
    <property type="match status" value="1"/>
</dbReference>
<dbReference type="InterPro" id="IPR039426">
    <property type="entry name" value="TonB-dep_rcpt-like"/>
</dbReference>
<dbReference type="InterPro" id="IPR000531">
    <property type="entry name" value="Beta-barrel_TonB"/>
</dbReference>
<feature type="chain" id="PRO_5011673717" evidence="10">
    <location>
        <begin position="22"/>
        <end position="813"/>
    </location>
</feature>
<evidence type="ECO:0000256" key="9">
    <source>
        <dbReference type="RuleBase" id="RU003357"/>
    </source>
</evidence>
<dbReference type="OrthoDB" id="9758472at2"/>
<keyword evidence="10" id="KW-0732">Signal</keyword>
<sequence length="813" mass="90533">MKHIFTLIFLLLTITSFNLSAQNFTVQGQIKTASGEGIPGVSVSLKKTHHSAVGDQAGNYSLTGIKPAAYTMEISAVGYQLLVRTLKVSSSLTLNLVMEESVKQLLDVKIRAEDEETFGVTRLKAVEGTTINAGKKSEVIVLNDVVGNMATNNTRQIYAKVAGLNIWENDGAGIQLGIGGRGLNPNRITNFNTRQNGYDISADALGYPESYYSPPAELVDRIEILRGAASLQYGTQFGGLINFKLKEGPTTDKPIEVISRETAGSWGFFNTTNSIAGKIKKVQYYALFQHKSGDGWRPNSGFNVNTGYASVIYTINDKLAVTVQYTHMNYLAQQPGGLTDAQFAEDPRQSVRARNWFKVDWNLGAAILDFQINDHLKLNSRFFGLSADRDALGDLDFINRPDPGLPRDLYKDKYSNYGNETRLLYAYNINNNPQNLLLGVRAYRGHTDRQQGIGNDGSTGNSSDFDYVISDANAYSKYNFPNYNLALFAENIFKISPKFSVIPGIRFENIITKADGFYSNIKKDQAGNIFFSEQIQEDRNSSRRFVIAGLGLSYMQNEAIQLYGNISQNYRAINFNDIHSANPNIVTNPNLKDEKGYSADLGMRGNISGIFNYDVSAFFINYNNRIGTVQQVDPVSFNIYRLRTNVSQSRNLGLESFAELELLHFITHDITNKNTRVSLFTNLALINARYVNSDEPAYQNKKVELAPDLIFKTGLSFQHQRFSASYQVSYTSEQFTDATNAIFTSNAIDGLIPAYTVMDLSAEYKLSKVFTIQSSVNNLADKRYFTRRAESYPGPGIIPADARSVFLTLQVKL</sequence>